<comment type="caution">
    <text evidence="2">The sequence shown here is derived from an EMBL/GenBank/DDBJ whole genome shotgun (WGS) entry which is preliminary data.</text>
</comment>
<reference evidence="2" key="1">
    <citation type="submission" date="2021-06" db="EMBL/GenBank/DDBJ databases">
        <title>Parelaphostrongylus tenuis whole genome reference sequence.</title>
        <authorList>
            <person name="Garwood T.J."/>
            <person name="Larsen P.A."/>
            <person name="Fountain-Jones N.M."/>
            <person name="Garbe J.R."/>
            <person name="Macchietto M.G."/>
            <person name="Kania S.A."/>
            <person name="Gerhold R.W."/>
            <person name="Richards J.E."/>
            <person name="Wolf T.M."/>
        </authorList>
    </citation>
    <scope>NUCLEOTIDE SEQUENCE</scope>
    <source>
        <strain evidence="2">MNPRO001-30</strain>
        <tissue evidence="2">Meninges</tissue>
    </source>
</reference>
<accession>A0AAD5LUE7</accession>
<evidence type="ECO:0000313" key="2">
    <source>
        <dbReference type="EMBL" id="KAJ1345620.1"/>
    </source>
</evidence>
<name>A0AAD5LUE7_PARTN</name>
<protein>
    <submittedName>
        <fullName evidence="2">Uncharacterized protein</fullName>
    </submittedName>
</protein>
<feature type="transmembrane region" description="Helical" evidence="1">
    <location>
        <begin position="21"/>
        <end position="39"/>
    </location>
</feature>
<gene>
    <name evidence="2" type="ORF">KIN20_000196</name>
</gene>
<keyword evidence="1" id="KW-0812">Transmembrane</keyword>
<evidence type="ECO:0000313" key="3">
    <source>
        <dbReference type="Proteomes" id="UP001196413"/>
    </source>
</evidence>
<keyword evidence="3" id="KW-1185">Reference proteome</keyword>
<sequence>MLVEKAISHLGSAIGSRPLTFFIASIAFFAVCASYLFILPPEVNLGFDNGYTTKDAPSIRELQTQIDYFGNKVAL</sequence>
<evidence type="ECO:0000256" key="1">
    <source>
        <dbReference type="SAM" id="Phobius"/>
    </source>
</evidence>
<dbReference type="AlphaFoldDB" id="A0AAD5LUE7"/>
<proteinExistence type="predicted"/>
<dbReference type="EMBL" id="JAHQIW010000035">
    <property type="protein sequence ID" value="KAJ1345620.1"/>
    <property type="molecule type" value="Genomic_DNA"/>
</dbReference>
<dbReference type="Proteomes" id="UP001196413">
    <property type="component" value="Unassembled WGS sequence"/>
</dbReference>
<organism evidence="2 3">
    <name type="scientific">Parelaphostrongylus tenuis</name>
    <name type="common">Meningeal worm</name>
    <dbReference type="NCBI Taxonomy" id="148309"/>
    <lineage>
        <taxon>Eukaryota</taxon>
        <taxon>Metazoa</taxon>
        <taxon>Ecdysozoa</taxon>
        <taxon>Nematoda</taxon>
        <taxon>Chromadorea</taxon>
        <taxon>Rhabditida</taxon>
        <taxon>Rhabditina</taxon>
        <taxon>Rhabditomorpha</taxon>
        <taxon>Strongyloidea</taxon>
        <taxon>Metastrongylidae</taxon>
        <taxon>Parelaphostrongylus</taxon>
    </lineage>
</organism>
<keyword evidence="1" id="KW-0472">Membrane</keyword>
<keyword evidence="1" id="KW-1133">Transmembrane helix</keyword>